<gene>
    <name evidence="6" type="ORF">PHJA_001327900</name>
</gene>
<keyword evidence="4" id="KW-0732">Signal</keyword>
<keyword evidence="7" id="KW-1185">Reference proteome</keyword>
<keyword evidence="1 6" id="KW-0378">Hydrolase</keyword>
<dbReference type="AlphaFoldDB" id="A0A830BYZ1"/>
<dbReference type="GO" id="GO:0042546">
    <property type="term" value="P:cell wall biogenesis"/>
    <property type="evidence" value="ECO:0007669"/>
    <property type="project" value="InterPro"/>
</dbReference>
<dbReference type="InterPro" id="IPR000757">
    <property type="entry name" value="Beta-glucanase-like"/>
</dbReference>
<dbReference type="Pfam" id="PF00722">
    <property type="entry name" value="Glyco_hydro_16"/>
    <property type="match status" value="1"/>
</dbReference>
<dbReference type="OrthoDB" id="2015456at2759"/>
<dbReference type="InterPro" id="IPR016455">
    <property type="entry name" value="XTH"/>
</dbReference>
<feature type="active site" description="Proton donor" evidence="3">
    <location>
        <position position="108"/>
    </location>
</feature>
<evidence type="ECO:0000256" key="4">
    <source>
        <dbReference type="SAM" id="SignalP"/>
    </source>
</evidence>
<feature type="domain" description="GH16" evidence="5">
    <location>
        <begin position="16"/>
        <end position="207"/>
    </location>
</feature>
<evidence type="ECO:0000259" key="5">
    <source>
        <dbReference type="PROSITE" id="PS51762"/>
    </source>
</evidence>
<feature type="signal peptide" evidence="4">
    <location>
        <begin position="1"/>
        <end position="20"/>
    </location>
</feature>
<dbReference type="SUPFAM" id="SSF49899">
    <property type="entry name" value="Concanavalin A-like lectins/glucanases"/>
    <property type="match status" value="1"/>
</dbReference>
<proteinExistence type="predicted"/>
<name>A0A830BYZ1_9LAMI</name>
<protein>
    <submittedName>
        <fullName evidence="6">Xyloglucan endotransglucosylase/hydrolase protein 3</fullName>
    </submittedName>
</protein>
<dbReference type="GO" id="GO:0004553">
    <property type="term" value="F:hydrolase activity, hydrolyzing O-glycosyl compounds"/>
    <property type="evidence" value="ECO:0007669"/>
    <property type="project" value="InterPro"/>
</dbReference>
<organism evidence="6 7">
    <name type="scientific">Phtheirospermum japonicum</name>
    <dbReference type="NCBI Taxonomy" id="374723"/>
    <lineage>
        <taxon>Eukaryota</taxon>
        <taxon>Viridiplantae</taxon>
        <taxon>Streptophyta</taxon>
        <taxon>Embryophyta</taxon>
        <taxon>Tracheophyta</taxon>
        <taxon>Spermatophyta</taxon>
        <taxon>Magnoliopsida</taxon>
        <taxon>eudicotyledons</taxon>
        <taxon>Gunneridae</taxon>
        <taxon>Pentapetalae</taxon>
        <taxon>asterids</taxon>
        <taxon>lamiids</taxon>
        <taxon>Lamiales</taxon>
        <taxon>Orobanchaceae</taxon>
        <taxon>Orobanchaceae incertae sedis</taxon>
        <taxon>Phtheirospermum</taxon>
    </lineage>
</organism>
<dbReference type="Gene3D" id="2.60.120.200">
    <property type="match status" value="1"/>
</dbReference>
<evidence type="ECO:0000256" key="3">
    <source>
        <dbReference type="PIRSR" id="PIRSR005604-1"/>
    </source>
</evidence>
<feature type="chain" id="PRO_5032997306" evidence="4">
    <location>
        <begin position="21"/>
        <end position="275"/>
    </location>
</feature>
<feature type="active site" description="Nucleophile" evidence="3">
    <location>
        <position position="104"/>
    </location>
</feature>
<dbReference type="Proteomes" id="UP000653305">
    <property type="component" value="Unassembled WGS sequence"/>
</dbReference>
<dbReference type="PRINTS" id="PR00737">
    <property type="entry name" value="GLHYDRLASE16"/>
</dbReference>
<dbReference type="InterPro" id="IPR008264">
    <property type="entry name" value="Beta_glucanase"/>
</dbReference>
<dbReference type="GO" id="GO:0010411">
    <property type="term" value="P:xyloglucan metabolic process"/>
    <property type="evidence" value="ECO:0007669"/>
    <property type="project" value="InterPro"/>
</dbReference>
<dbReference type="PIRSF" id="PIRSF005604">
    <property type="entry name" value="XET"/>
    <property type="match status" value="1"/>
</dbReference>
<comment type="caution">
    <text evidence="6">The sequence shown here is derived from an EMBL/GenBank/DDBJ whole genome shotgun (WGS) entry which is preliminary data.</text>
</comment>
<sequence>MAFLTIFTIILGAFSLQANGLPQRFDSYYSPLWGFNHLSLDPQGTEVQLTMDQSSGAGFRSKSDYGSGIFHIRMKLPDKKTGGIVTCFYLTSAPDNQAPGNHYEIDYEFLGTNGTVQTNVYDNDGGHREQSFNLWFDPTKDFHTYEIIWNSAQIVFSVDKIPIRVFKNNLASGIAYPTEPMHIEASIWDADWAGVVDWSQSPFVAHYTDFGFYGCPITNGGFSGCASAKYFWNRPGYLELNPQQKRIMSHYRRKYMTYDYCFKASTRKQECNLNY</sequence>
<dbReference type="GO" id="GO:0016762">
    <property type="term" value="F:xyloglucan:xyloglucosyl transferase activity"/>
    <property type="evidence" value="ECO:0007669"/>
    <property type="project" value="InterPro"/>
</dbReference>
<dbReference type="PANTHER" id="PTHR31062">
    <property type="entry name" value="XYLOGLUCAN ENDOTRANSGLUCOSYLASE/HYDROLASE PROTEIN 8-RELATED"/>
    <property type="match status" value="1"/>
</dbReference>
<evidence type="ECO:0000256" key="1">
    <source>
        <dbReference type="ARBA" id="ARBA00022801"/>
    </source>
</evidence>
<dbReference type="EMBL" id="BMAC01000257">
    <property type="protein sequence ID" value="GFP91839.1"/>
    <property type="molecule type" value="Genomic_DNA"/>
</dbReference>
<reference evidence="6" key="1">
    <citation type="submission" date="2020-07" db="EMBL/GenBank/DDBJ databases">
        <title>Ethylene signaling mediates host invasion by parasitic plants.</title>
        <authorList>
            <person name="Yoshida S."/>
        </authorList>
    </citation>
    <scope>NUCLEOTIDE SEQUENCE</scope>
    <source>
        <strain evidence="6">Okayama</strain>
    </source>
</reference>
<dbReference type="InterPro" id="IPR013320">
    <property type="entry name" value="ConA-like_dom_sf"/>
</dbReference>
<evidence type="ECO:0000256" key="2">
    <source>
        <dbReference type="ARBA" id="ARBA00023295"/>
    </source>
</evidence>
<dbReference type="InterPro" id="IPR044791">
    <property type="entry name" value="Beta-glucanase/XTH"/>
</dbReference>
<dbReference type="PROSITE" id="PS51762">
    <property type="entry name" value="GH16_2"/>
    <property type="match status" value="1"/>
</dbReference>
<evidence type="ECO:0000313" key="6">
    <source>
        <dbReference type="EMBL" id="GFP91839.1"/>
    </source>
</evidence>
<keyword evidence="2" id="KW-0326">Glycosidase</keyword>
<evidence type="ECO:0000313" key="7">
    <source>
        <dbReference type="Proteomes" id="UP000653305"/>
    </source>
</evidence>
<accession>A0A830BYZ1</accession>